<dbReference type="AlphaFoldDB" id="A0A9D1Y3A8"/>
<dbReference type="Proteomes" id="UP000886751">
    <property type="component" value="Unassembled WGS sequence"/>
</dbReference>
<evidence type="ECO:0000313" key="1">
    <source>
        <dbReference type="EMBL" id="HIX94605.1"/>
    </source>
</evidence>
<reference evidence="1" key="2">
    <citation type="submission" date="2021-04" db="EMBL/GenBank/DDBJ databases">
        <authorList>
            <person name="Gilroy R."/>
        </authorList>
    </citation>
    <scope>NUCLEOTIDE SEQUENCE</scope>
    <source>
        <strain evidence="1">ChiHecec2B26-7398</strain>
    </source>
</reference>
<name>A0A9D1Y3A8_9FIRM</name>
<protein>
    <submittedName>
        <fullName evidence="1">Uncharacterized protein</fullName>
    </submittedName>
</protein>
<dbReference type="EMBL" id="DXEI01000062">
    <property type="protein sequence ID" value="HIX94605.1"/>
    <property type="molecule type" value="Genomic_DNA"/>
</dbReference>
<proteinExistence type="predicted"/>
<comment type="caution">
    <text evidence="1">The sequence shown here is derived from an EMBL/GenBank/DDBJ whole genome shotgun (WGS) entry which is preliminary data.</text>
</comment>
<evidence type="ECO:0000313" key="2">
    <source>
        <dbReference type="Proteomes" id="UP000886751"/>
    </source>
</evidence>
<organism evidence="1 2">
    <name type="scientific">Candidatus Gemmiger excrementipullorum</name>
    <dbReference type="NCBI Taxonomy" id="2838610"/>
    <lineage>
        <taxon>Bacteria</taxon>
        <taxon>Bacillati</taxon>
        <taxon>Bacillota</taxon>
        <taxon>Clostridia</taxon>
        <taxon>Eubacteriales</taxon>
        <taxon>Gemmiger</taxon>
    </lineage>
</organism>
<sequence>MGNFQWLVKKMLTGFAEKPLNFLPPAIAFCTKIRYNILGGKFRKRQLSAFLHHPPPLPAAGKFFAFFLGGGRFLACANGLRGVQYRYSSIANA</sequence>
<gene>
    <name evidence="1" type="ORF">H9846_04025</name>
</gene>
<accession>A0A9D1Y3A8</accession>
<reference evidence="1" key="1">
    <citation type="journal article" date="2021" name="PeerJ">
        <title>Extensive microbial diversity within the chicken gut microbiome revealed by metagenomics and culture.</title>
        <authorList>
            <person name="Gilroy R."/>
            <person name="Ravi A."/>
            <person name="Getino M."/>
            <person name="Pursley I."/>
            <person name="Horton D.L."/>
            <person name="Alikhan N.F."/>
            <person name="Baker D."/>
            <person name="Gharbi K."/>
            <person name="Hall N."/>
            <person name="Watson M."/>
            <person name="Adriaenssens E.M."/>
            <person name="Foster-Nyarko E."/>
            <person name="Jarju S."/>
            <person name="Secka A."/>
            <person name="Antonio M."/>
            <person name="Oren A."/>
            <person name="Chaudhuri R.R."/>
            <person name="La Ragione R."/>
            <person name="Hildebrand F."/>
            <person name="Pallen M.J."/>
        </authorList>
    </citation>
    <scope>NUCLEOTIDE SEQUENCE</scope>
    <source>
        <strain evidence="1">ChiHecec2B26-7398</strain>
    </source>
</reference>